<keyword evidence="3" id="KW-0805">Transcription regulation</keyword>
<feature type="compositionally biased region" description="Low complexity" evidence="6">
    <location>
        <begin position="469"/>
        <end position="481"/>
    </location>
</feature>
<evidence type="ECO:0000256" key="3">
    <source>
        <dbReference type="ARBA" id="ARBA00023015"/>
    </source>
</evidence>
<feature type="region of interest" description="Disordered" evidence="6">
    <location>
        <begin position="29"/>
        <end position="73"/>
    </location>
</feature>
<dbReference type="InterPro" id="IPR045144">
    <property type="entry name" value="TAF4"/>
</dbReference>
<dbReference type="Proteomes" id="UP001465755">
    <property type="component" value="Unassembled WGS sequence"/>
</dbReference>
<evidence type="ECO:0000256" key="4">
    <source>
        <dbReference type="ARBA" id="ARBA00023163"/>
    </source>
</evidence>
<dbReference type="AlphaFoldDB" id="A0AAW1PGX2"/>
<feature type="region of interest" description="Disordered" evidence="6">
    <location>
        <begin position="1"/>
        <end position="20"/>
    </location>
</feature>
<sequence length="619" mass="66353">MADFTSLLMGDDADDLEEGQEDAEALALMTQSLMAGSTPGMFGSTPPPQPTPQHSQQLPHQQQPQQPRQLQHMSQADFQLRINHLPPDKQKERMNTFLHIREQNRKQLNGVRQILQRFQPHVSDEKLKQITTLLSNQLKARQGQGQANGHEGKERFHAELLALVGRDVILKVPGFESLGMRPPQQQQQQQPGQNPAMGMMPQIPAGSRGVSPSPHPHGDHHPQQQHPPRSLTPAIPAQQAGGIQRQPPLQGILAGASHPAAHQAPRPPQQGVTQQQPPAPSQGVKRAAEAPPAGQPGAKKGGGLPPTQGIPPASAQKKEKDGKFSREDEFDILKGMGISMELEDEAANLRPSAQARGTTPQVAPPEQLCLEEQVLIPKLQQICRRHGVEEIASDLHVYLSRATALHIGELLKAAADVAQQRRDVNKRLPGMTTDGCSNVMQQLAVIRKRDQEEAKAVAESKAAAEAAAAAAEKPKQASKAEAAAKEKPVPAPVTANLTKSNWKAMAKGGRAGASAAAAKAAHAKAGADAKASEAAAKPSGAEADKAKPVPKTQPNETAQAQATQKAALPTSLLPRSRLDESAKLLVMRDLVAAMRTNRNYSHSPHLSRFQLAVEHAPPT</sequence>
<feature type="region of interest" description="Disordered" evidence="6">
    <location>
        <begin position="256"/>
        <end position="326"/>
    </location>
</feature>
<feature type="compositionally biased region" description="Low complexity" evidence="6">
    <location>
        <begin position="289"/>
        <end position="298"/>
    </location>
</feature>
<feature type="compositionally biased region" description="Low complexity" evidence="6">
    <location>
        <begin position="557"/>
        <end position="567"/>
    </location>
</feature>
<evidence type="ECO:0000256" key="2">
    <source>
        <dbReference type="ARBA" id="ARBA00006178"/>
    </source>
</evidence>
<dbReference type="PANTHER" id="PTHR15138:SF14">
    <property type="entry name" value="TRANSCRIPTION INITIATION FACTOR TFIID SUBUNIT 4"/>
    <property type="match status" value="1"/>
</dbReference>
<keyword evidence="5" id="KW-0539">Nucleus</keyword>
<feature type="region of interest" description="Disordered" evidence="6">
    <location>
        <begin position="469"/>
        <end position="496"/>
    </location>
</feature>
<feature type="compositionally biased region" description="Low complexity" evidence="6">
    <location>
        <begin position="179"/>
        <end position="202"/>
    </location>
</feature>
<feature type="region of interest" description="Disordered" evidence="6">
    <location>
        <begin position="529"/>
        <end position="574"/>
    </location>
</feature>
<comment type="similarity">
    <text evidence="2">Belongs to the TAF4 family.</text>
</comment>
<comment type="caution">
    <text evidence="8">The sequence shown here is derived from an EMBL/GenBank/DDBJ whole genome shotgun (WGS) entry which is preliminary data.</text>
</comment>
<organism evidence="8 9">
    <name type="scientific">Symbiochloris irregularis</name>
    <dbReference type="NCBI Taxonomy" id="706552"/>
    <lineage>
        <taxon>Eukaryota</taxon>
        <taxon>Viridiplantae</taxon>
        <taxon>Chlorophyta</taxon>
        <taxon>core chlorophytes</taxon>
        <taxon>Trebouxiophyceae</taxon>
        <taxon>Trebouxiales</taxon>
        <taxon>Trebouxiaceae</taxon>
        <taxon>Symbiochloris</taxon>
    </lineage>
</organism>
<evidence type="ECO:0000256" key="1">
    <source>
        <dbReference type="ARBA" id="ARBA00004123"/>
    </source>
</evidence>
<keyword evidence="4" id="KW-0804">Transcription</keyword>
<proteinExistence type="inferred from homology"/>
<protein>
    <recommendedName>
        <fullName evidence="7">Transcription initiation factor TFIID component TAF4 C-terminal domain-containing protein</fullName>
    </recommendedName>
</protein>
<dbReference type="PANTHER" id="PTHR15138">
    <property type="entry name" value="TRANSCRIPTION INITIATION FACTOR TFIID SUBUNIT 4"/>
    <property type="match status" value="1"/>
</dbReference>
<feature type="compositionally biased region" description="Acidic residues" evidence="6">
    <location>
        <begin position="11"/>
        <end position="20"/>
    </location>
</feature>
<comment type="subcellular location">
    <subcellularLocation>
        <location evidence="1">Nucleus</location>
    </subcellularLocation>
</comment>
<feature type="compositionally biased region" description="Low complexity" evidence="6">
    <location>
        <begin position="52"/>
        <end position="71"/>
    </location>
</feature>
<dbReference type="GO" id="GO:0006367">
    <property type="term" value="P:transcription initiation at RNA polymerase II promoter"/>
    <property type="evidence" value="ECO:0007669"/>
    <property type="project" value="TreeGrafter"/>
</dbReference>
<gene>
    <name evidence="8" type="ORF">WJX73_007006</name>
</gene>
<evidence type="ECO:0000313" key="8">
    <source>
        <dbReference type="EMBL" id="KAK9807119.1"/>
    </source>
</evidence>
<reference evidence="8 9" key="1">
    <citation type="journal article" date="2024" name="Nat. Commun.">
        <title>Phylogenomics reveals the evolutionary origins of lichenization in chlorophyte algae.</title>
        <authorList>
            <person name="Puginier C."/>
            <person name="Libourel C."/>
            <person name="Otte J."/>
            <person name="Skaloud P."/>
            <person name="Haon M."/>
            <person name="Grisel S."/>
            <person name="Petersen M."/>
            <person name="Berrin J.G."/>
            <person name="Delaux P.M."/>
            <person name="Dal Grande F."/>
            <person name="Keller J."/>
        </authorList>
    </citation>
    <scope>NUCLEOTIDE SEQUENCE [LARGE SCALE GENOMIC DNA]</scope>
    <source>
        <strain evidence="8 9">SAG 2036</strain>
    </source>
</reference>
<evidence type="ECO:0000256" key="6">
    <source>
        <dbReference type="SAM" id="MobiDB-lite"/>
    </source>
</evidence>
<dbReference type="GO" id="GO:0016251">
    <property type="term" value="F:RNA polymerase II general transcription initiation factor activity"/>
    <property type="evidence" value="ECO:0007669"/>
    <property type="project" value="TreeGrafter"/>
</dbReference>
<dbReference type="InterPro" id="IPR007900">
    <property type="entry name" value="TAF4_C"/>
</dbReference>
<feature type="compositionally biased region" description="Low complexity" evidence="6">
    <location>
        <begin position="532"/>
        <end position="541"/>
    </location>
</feature>
<dbReference type="EMBL" id="JALJOQ010000034">
    <property type="protein sequence ID" value="KAK9807119.1"/>
    <property type="molecule type" value="Genomic_DNA"/>
</dbReference>
<evidence type="ECO:0000313" key="9">
    <source>
        <dbReference type="Proteomes" id="UP001465755"/>
    </source>
</evidence>
<feature type="domain" description="Transcription initiation factor TFIID component TAF4 C-terminal" evidence="7">
    <location>
        <begin position="342"/>
        <end position="607"/>
    </location>
</feature>
<evidence type="ECO:0000259" key="7">
    <source>
        <dbReference type="Pfam" id="PF05236"/>
    </source>
</evidence>
<feature type="region of interest" description="Disordered" evidence="6">
    <location>
        <begin position="176"/>
        <end position="244"/>
    </location>
</feature>
<keyword evidence="9" id="KW-1185">Reference proteome</keyword>
<dbReference type="GO" id="GO:0003677">
    <property type="term" value="F:DNA binding"/>
    <property type="evidence" value="ECO:0007669"/>
    <property type="project" value="TreeGrafter"/>
</dbReference>
<dbReference type="GO" id="GO:0005669">
    <property type="term" value="C:transcription factor TFIID complex"/>
    <property type="evidence" value="ECO:0007669"/>
    <property type="project" value="InterPro"/>
</dbReference>
<accession>A0AAW1PGX2</accession>
<feature type="compositionally biased region" description="Basic and acidic residues" evidence="6">
    <location>
        <begin position="316"/>
        <end position="326"/>
    </location>
</feature>
<evidence type="ECO:0000256" key="5">
    <source>
        <dbReference type="ARBA" id="ARBA00023242"/>
    </source>
</evidence>
<dbReference type="CDD" id="cd08045">
    <property type="entry name" value="HFD_TAF4"/>
    <property type="match status" value="1"/>
</dbReference>
<name>A0AAW1PGX2_9CHLO</name>
<dbReference type="Pfam" id="PF05236">
    <property type="entry name" value="TAF4"/>
    <property type="match status" value="1"/>
</dbReference>
<feature type="compositionally biased region" description="Low complexity" evidence="6">
    <location>
        <begin position="256"/>
        <end position="276"/>
    </location>
</feature>